<dbReference type="Pfam" id="PF03992">
    <property type="entry name" value="ABM"/>
    <property type="match status" value="1"/>
</dbReference>
<evidence type="ECO:0000313" key="2">
    <source>
        <dbReference type="EMBL" id="BBB31138.1"/>
    </source>
</evidence>
<dbReference type="Gene3D" id="3.30.70.100">
    <property type="match status" value="1"/>
</dbReference>
<accession>A0A7R6PX23</accession>
<keyword evidence="2" id="KW-0503">Monooxygenase</keyword>
<dbReference type="InterPro" id="IPR011008">
    <property type="entry name" value="Dimeric_a/b-barrel"/>
</dbReference>
<dbReference type="GO" id="GO:0004497">
    <property type="term" value="F:monooxygenase activity"/>
    <property type="evidence" value="ECO:0007669"/>
    <property type="project" value="UniProtKB-KW"/>
</dbReference>
<evidence type="ECO:0000259" key="1">
    <source>
        <dbReference type="Pfam" id="PF03992"/>
    </source>
</evidence>
<dbReference type="Proteomes" id="UP000595332">
    <property type="component" value="Chromosome"/>
</dbReference>
<proteinExistence type="predicted"/>
<reference evidence="2 3" key="1">
    <citation type="journal article" date="2008" name="Int. J. Syst. Evol. Microbiol.">
        <title>Neptunomonas japonica sp. nov., an Osedax japonicus symbiont-like bacterium isolated from sediment adjacent to sperm whale carcasses off Kagoshima, Japan.</title>
        <authorList>
            <person name="Miyazaki M."/>
            <person name="Nogi Y."/>
            <person name="Fujiwara Y."/>
            <person name="Kawato M."/>
            <person name="Kubokawa K."/>
            <person name="Horikoshi K."/>
        </authorList>
    </citation>
    <scope>NUCLEOTIDE SEQUENCE [LARGE SCALE GENOMIC DNA]</scope>
    <source>
        <strain evidence="2 3">JAMM 1380</strain>
    </source>
</reference>
<keyword evidence="2" id="KW-0560">Oxidoreductase</keyword>
<dbReference type="KEGG" id="njp:NEJAP_3200"/>
<protein>
    <submittedName>
        <fullName evidence="2">Antibiotic biosynthesis monooxygenase</fullName>
    </submittedName>
</protein>
<dbReference type="RefSeq" id="WP_201348260.1">
    <property type="nucleotide sequence ID" value="NZ_AP014546.1"/>
</dbReference>
<feature type="domain" description="ABM" evidence="1">
    <location>
        <begin position="29"/>
        <end position="69"/>
    </location>
</feature>
<gene>
    <name evidence="2" type="ORF">NEJAP_3200</name>
</gene>
<organism evidence="2 3">
    <name type="scientific">Neptunomonas japonica JAMM 1380</name>
    <dbReference type="NCBI Taxonomy" id="1441457"/>
    <lineage>
        <taxon>Bacteria</taxon>
        <taxon>Pseudomonadati</taxon>
        <taxon>Pseudomonadota</taxon>
        <taxon>Gammaproteobacteria</taxon>
        <taxon>Oceanospirillales</taxon>
        <taxon>Oceanospirillaceae</taxon>
        <taxon>Neptunomonas</taxon>
    </lineage>
</organism>
<dbReference type="SUPFAM" id="SSF54909">
    <property type="entry name" value="Dimeric alpha+beta barrel"/>
    <property type="match status" value="1"/>
</dbReference>
<dbReference type="InterPro" id="IPR007138">
    <property type="entry name" value="ABM_dom"/>
</dbReference>
<dbReference type="AlphaFoldDB" id="A0A7R6PX23"/>
<dbReference type="EMBL" id="AP014546">
    <property type="protein sequence ID" value="BBB31138.1"/>
    <property type="molecule type" value="Genomic_DNA"/>
</dbReference>
<evidence type="ECO:0000313" key="3">
    <source>
        <dbReference type="Proteomes" id="UP000595332"/>
    </source>
</evidence>
<keyword evidence="3" id="KW-1185">Reference proteome</keyword>
<name>A0A7R6PX23_9GAMM</name>
<sequence>MQKIVLKGFILVPLKDLSAIQSEIVNHKRLTLKESGCLVFEVTQAKENPCRFDVYEEFIDKAAFDMHQERVRSSLWGEVSENVERHYEILCK</sequence>